<feature type="compositionally biased region" description="Polar residues" evidence="1">
    <location>
        <begin position="435"/>
        <end position="459"/>
    </location>
</feature>
<dbReference type="Proteomes" id="UP000541154">
    <property type="component" value="Unassembled WGS sequence"/>
</dbReference>
<feature type="compositionally biased region" description="Basic residues" evidence="1">
    <location>
        <begin position="167"/>
        <end position="178"/>
    </location>
</feature>
<feature type="region of interest" description="Disordered" evidence="1">
    <location>
        <begin position="159"/>
        <end position="217"/>
    </location>
</feature>
<feature type="compositionally biased region" description="Basic and acidic residues" evidence="1">
    <location>
        <begin position="410"/>
        <end position="420"/>
    </location>
</feature>
<feature type="compositionally biased region" description="Polar residues" evidence="1">
    <location>
        <begin position="349"/>
        <end position="361"/>
    </location>
</feature>
<dbReference type="AlphaFoldDB" id="A0A8H6ACW1"/>
<keyword evidence="3" id="KW-1185">Reference proteome</keyword>
<feature type="region of interest" description="Disordered" evidence="1">
    <location>
        <begin position="1"/>
        <end position="33"/>
    </location>
</feature>
<reference evidence="2 3" key="1">
    <citation type="submission" date="2019-04" db="EMBL/GenBank/DDBJ databases">
        <title>Aspergillus burnettii sp. nov., novel species from soil in southeast Queensland.</title>
        <authorList>
            <person name="Gilchrist C.L.M."/>
            <person name="Pitt J.I."/>
            <person name="Lange L."/>
            <person name="Lacey H.J."/>
            <person name="Vuong D."/>
            <person name="Midgley D.J."/>
            <person name="Greenfield P."/>
            <person name="Bradbury M."/>
            <person name="Lacey E."/>
            <person name="Busk P.K."/>
            <person name="Pilgaard B."/>
            <person name="Chooi Y.H."/>
            <person name="Piggott A.M."/>
        </authorList>
    </citation>
    <scope>NUCLEOTIDE SEQUENCE [LARGE SCALE GENOMIC DNA]</scope>
    <source>
        <strain evidence="2 3">FRR 5400</strain>
    </source>
</reference>
<proteinExistence type="predicted"/>
<feature type="region of interest" description="Disordered" evidence="1">
    <location>
        <begin position="349"/>
        <end position="469"/>
    </location>
</feature>
<name>A0A8H6ACW1_PETAA</name>
<evidence type="ECO:0000313" key="3">
    <source>
        <dbReference type="Proteomes" id="UP000541154"/>
    </source>
</evidence>
<evidence type="ECO:0000256" key="1">
    <source>
        <dbReference type="SAM" id="MobiDB-lite"/>
    </source>
</evidence>
<gene>
    <name evidence="2" type="ORF">ETB97_006962</name>
</gene>
<protein>
    <submittedName>
        <fullName evidence="2">Uncharacterized protein</fullName>
    </submittedName>
</protein>
<comment type="caution">
    <text evidence="2">The sequence shown here is derived from an EMBL/GenBank/DDBJ whole genome shotgun (WGS) entry which is preliminary data.</text>
</comment>
<sequence>MELSPRFPGRFESPGSKAGNEDQDQASDRRPPMSYLGSAVEAITSSGLEENTDLQLDELGISDRKVFAVQELDESSYFTATDSVRNMATNTTEDEYSSALEKKKIRTEAIAFIRAQTQARLARMEALSEAVMSSQTSESDILDIPSLAPVEQRTTHTIAMKSGQISKKQKKENKKSKKMVPFQIGKIDSSNNQPSPSEHVPRVQPLDEGVGSSNGPSYFTRKGNILELSPSIFKYANSKAQNSVDTNQNVGCVVPCVCQGEKISQDKHKITAQVHESCTERGQKTGTREKTYRDALLGTLDSKGKERVSGVDQITRDETVEYNATLHAHPTLLIVEEWPYLNEDITAETNTRDTSLSTCSGQEEEQSSTRSSLYGQPLRLSHSTRKSKTPLRDKLPPIQEVSSEVMQGYPHEESPSHYSERGSISGEAQSHLPCTPNSSKSTSTGWTSVELQGTPQTESSEIRVTGSEHQRISLDMRTASDQNKGSHAHPSLSLSCEKVDQPTAAAQKPIATQKPEGFFWQLDSHGFPCAKCGPFSEIRYCCKEHLLENIKWHWQHCGQMTFQHPCREISIPRDVKDGPPLVPCLHPYDTPERHRQAIYFNAKIWDGDYFIFSDWADLVEAGFPENNLDLRCSSRVVYTVQFDDASEKDRFRRVLATCLFMTIEVTELVDYLFRLIRDKLRSQDAPVDLETALKYQFHEEFCVTIQQHITGERHACVTDWDGRNRRNCHDDVCRAEYRRLLGSVGSKGHCQLIDHLESSYWILRAVRTTHPSVTDAKARMRGEGFSDVAKEDRKAFRRGEGWDGAGTGVMEIEGINDD</sequence>
<organism evidence="2 3">
    <name type="scientific">Petromyces alliaceus</name>
    <name type="common">Aspergillus alliaceus</name>
    <dbReference type="NCBI Taxonomy" id="209559"/>
    <lineage>
        <taxon>Eukaryota</taxon>
        <taxon>Fungi</taxon>
        <taxon>Dikarya</taxon>
        <taxon>Ascomycota</taxon>
        <taxon>Pezizomycotina</taxon>
        <taxon>Eurotiomycetes</taxon>
        <taxon>Eurotiomycetidae</taxon>
        <taxon>Eurotiales</taxon>
        <taxon>Aspergillaceae</taxon>
        <taxon>Aspergillus</taxon>
        <taxon>Aspergillus subgen. Circumdati</taxon>
    </lineage>
</organism>
<dbReference type="EMBL" id="SPNV01000030">
    <property type="protein sequence ID" value="KAF5864685.1"/>
    <property type="molecule type" value="Genomic_DNA"/>
</dbReference>
<accession>A0A8H6ACW1</accession>
<evidence type="ECO:0000313" key="2">
    <source>
        <dbReference type="EMBL" id="KAF5864685.1"/>
    </source>
</evidence>